<dbReference type="FunFam" id="3.40.50.300:FF:001462">
    <property type="entry name" value="Small GTP-binding protein, putative"/>
    <property type="match status" value="1"/>
</dbReference>
<evidence type="ECO:0000256" key="2">
    <source>
        <dbReference type="ARBA" id="ARBA00023134"/>
    </source>
</evidence>
<keyword evidence="2" id="KW-0342">GTP-binding</keyword>
<keyword evidence="1" id="KW-0547">Nucleotide-binding</keyword>
<dbReference type="PRINTS" id="PR00449">
    <property type="entry name" value="RASTRNSFRMNG"/>
</dbReference>
<dbReference type="InterPro" id="IPR001806">
    <property type="entry name" value="Small_GTPase"/>
</dbReference>
<dbReference type="SMART" id="SM00175">
    <property type="entry name" value="RAB"/>
    <property type="match status" value="1"/>
</dbReference>
<dbReference type="PROSITE" id="PS51419">
    <property type="entry name" value="RAB"/>
    <property type="match status" value="1"/>
</dbReference>
<dbReference type="PROSITE" id="PS51420">
    <property type="entry name" value="RHO"/>
    <property type="match status" value="1"/>
</dbReference>
<dbReference type="SMART" id="SM00173">
    <property type="entry name" value="RAS"/>
    <property type="match status" value="1"/>
</dbReference>
<dbReference type="PROSITE" id="PS51417">
    <property type="entry name" value="ARF"/>
    <property type="match status" value="1"/>
</dbReference>
<dbReference type="InterPro" id="IPR027417">
    <property type="entry name" value="P-loop_NTPase"/>
</dbReference>
<evidence type="ECO:0000313" key="3">
    <source>
        <dbReference type="EMBL" id="WEU39944.1"/>
    </source>
</evidence>
<accession>A0AAF0D1H3</accession>
<dbReference type="PROSITE" id="PS51421">
    <property type="entry name" value="RAS"/>
    <property type="match status" value="1"/>
</dbReference>
<dbReference type="InterPro" id="IPR005225">
    <property type="entry name" value="Small_GTP-bd"/>
</dbReference>
<proteinExistence type="predicted"/>
<evidence type="ECO:0000313" key="4">
    <source>
        <dbReference type="Proteomes" id="UP000186851"/>
    </source>
</evidence>
<dbReference type="Pfam" id="PF00071">
    <property type="entry name" value="Ras"/>
    <property type="match status" value="1"/>
</dbReference>
<dbReference type="NCBIfam" id="TIGR00231">
    <property type="entry name" value="small_GTP"/>
    <property type="match status" value="1"/>
</dbReference>
<dbReference type="PANTHER" id="PTHR47977">
    <property type="entry name" value="RAS-RELATED PROTEIN RAB"/>
    <property type="match status" value="1"/>
</dbReference>
<reference evidence="3" key="2">
    <citation type="journal article" date="2022" name="Nat. Microbiol.">
        <title>A closed Candidatus Odinarchaeum chromosome exposes Asgard archaeal viruses.</title>
        <authorList>
            <person name="Tamarit D."/>
            <person name="Caceres E.F."/>
            <person name="Krupovic M."/>
            <person name="Nijland R."/>
            <person name="Eme L."/>
            <person name="Robinson N.P."/>
            <person name="Ettema T.J.G."/>
        </authorList>
    </citation>
    <scope>NUCLEOTIDE SEQUENCE</scope>
    <source>
        <strain evidence="3">LCB_4</strain>
    </source>
</reference>
<dbReference type="Proteomes" id="UP000186851">
    <property type="component" value="Chromosome"/>
</dbReference>
<reference evidence="3" key="1">
    <citation type="journal article" date="2017" name="Nature">
        <title>Asgard archaea illuminate the origin of eukaryotic cellular complexity.</title>
        <authorList>
            <person name="Zaremba-Niedzwiedzka K."/>
            <person name="Caceres E.F."/>
            <person name="Saw J.H."/>
            <person name="Backstrom D."/>
            <person name="Juzokaite L."/>
            <person name="Vancaester E."/>
            <person name="Seitz K.W."/>
            <person name="Anantharaman K."/>
            <person name="Starnawski P."/>
            <person name="Kjeldsen K.U."/>
            <person name="Scott M.B."/>
            <person name="Nunoura T."/>
            <person name="Banfield J.F."/>
            <person name="Schramm A."/>
            <person name="Baker B.J."/>
            <person name="Spang A."/>
            <person name="Ettema T.J.G."/>
        </authorList>
    </citation>
    <scope>NUCLEOTIDE SEQUENCE</scope>
    <source>
        <strain evidence="3">LCB_4</strain>
    </source>
</reference>
<dbReference type="SMART" id="SM00176">
    <property type="entry name" value="RAN"/>
    <property type="match status" value="1"/>
</dbReference>
<dbReference type="AlphaFoldDB" id="A0AAF0D1H3"/>
<dbReference type="EMBL" id="CP091871">
    <property type="protein sequence ID" value="WEU39944.1"/>
    <property type="molecule type" value="Genomic_DNA"/>
</dbReference>
<organism evidence="3 4">
    <name type="scientific">Odinarchaeota yellowstonii (strain LCB_4)</name>
    <dbReference type="NCBI Taxonomy" id="1841599"/>
    <lineage>
        <taxon>Archaea</taxon>
        <taxon>Promethearchaeati</taxon>
        <taxon>Candidatus Odinarchaeota</taxon>
        <taxon>Candidatus Odinarchaeia</taxon>
        <taxon>Candidatus Odinarchaeales</taxon>
        <taxon>Candidatus Odinarchaeaceae</taxon>
        <taxon>Candidatus Odinarchaeum</taxon>
    </lineage>
</organism>
<dbReference type="SUPFAM" id="SSF52540">
    <property type="entry name" value="P-loop containing nucleoside triphosphate hydrolases"/>
    <property type="match status" value="1"/>
</dbReference>
<sequence>MSKKYVFKLVVLGDERVGKTSLIFRYTERRFLGDYKPTIGIDFSAKLVEIGKYNVDLIIWDLGGQEKYRILRKHYLEGARGAILVFDLTNRTSFEHLNSWYTDLQQNCSAAPAILVGNKADLVQERKISAEEGRRKAEELGLKYLECSAKDGTAVDEAFKDITQQMIEKYVQG</sequence>
<dbReference type="SMART" id="SM00174">
    <property type="entry name" value="RHO"/>
    <property type="match status" value="1"/>
</dbReference>
<dbReference type="InterPro" id="IPR050227">
    <property type="entry name" value="Rab"/>
</dbReference>
<dbReference type="CDD" id="cd00154">
    <property type="entry name" value="Rab"/>
    <property type="match status" value="1"/>
</dbReference>
<evidence type="ECO:0000256" key="1">
    <source>
        <dbReference type="ARBA" id="ARBA00022741"/>
    </source>
</evidence>
<protein>
    <submittedName>
        <fullName evidence="3">GTP-binding protein</fullName>
    </submittedName>
</protein>
<gene>
    <name evidence="3" type="ORF">OdinLCB4_005600</name>
</gene>
<dbReference type="Gene3D" id="3.40.50.300">
    <property type="entry name" value="P-loop containing nucleotide triphosphate hydrolases"/>
    <property type="match status" value="1"/>
</dbReference>
<name>A0AAF0D1H3_ODILC</name>
<dbReference type="GO" id="GO:0003924">
    <property type="term" value="F:GTPase activity"/>
    <property type="evidence" value="ECO:0007669"/>
    <property type="project" value="InterPro"/>
</dbReference>
<dbReference type="GO" id="GO:0005525">
    <property type="term" value="F:GTP binding"/>
    <property type="evidence" value="ECO:0007669"/>
    <property type="project" value="UniProtKB-KW"/>
</dbReference>
<dbReference type="KEGG" id="oyw:OdinLCB4_005600"/>